<dbReference type="STRING" id="1408254.T458_21010"/>
<feature type="compositionally biased region" description="Low complexity" evidence="1">
    <location>
        <begin position="321"/>
        <end position="332"/>
    </location>
</feature>
<proteinExistence type="predicted"/>
<sequence>MSMRKKSWRLTAGLATAMLLVPAIPSAGVPGVALPAAFAAESQGKELSKEEAIRRVQNYISIPADFKLERASYQGPERNPFIPNAAWSLSWTGKNDAGIYVTLDAATGKLLQYSRYGNETASADQKVSEEAALEAATKFLEKTVSADERAKLSEANEYKMASRAYSSTFVHHPFTFTRVEDDIPFIGNGFHIVVDEKGEVLQFSRTWYEGSLPAAKPALSLEEAQEKIAEALPSLVYTRTSSITGNYNNDPNYQLVYKYQIGDPQFVDAMSGELLNYTGKPTKKAKLQPLGNTIAKASADKLITKEEAQVIADQVVKKLPGSYRSNGNRGSGATSGPDGVERRRWGFEYTPVQGQGKDQESFRIYIGDRGELVEYRKDDYQPIRRGGAGSSDQTVSWEKAEQNAIQLVKALFADRLGEIAYNPEQRSEMNIKQRLEQDGAYTLLFGWLKDGVPVEDSYFRVEVSATTGEVENIRTDAYELEGIQPAKAKIDQEAAKKLEEENQTLTLTYFLPDPYYANQEEQSSQPFLVYRMVGDAGVVDALSGKWISFEEVSKAQGPQDVGDHPQKEALELAVRYGWLTVTDGKLEPDKPLTRGEAAQIMARAMDRMEFHRRSYYSFSEEQVKPYSFDDIDSKHPLYGVIQKSLQEGLIAKEGRRFEPDKPITRAQLADMAARLLGYGDILNKPEIFVPAYPDLQKIQVPAVTLLHAEGIEFVGATAGKFAPEASVTRAEMAQLLKDMLELQQSKQKN</sequence>
<evidence type="ECO:0000313" key="4">
    <source>
        <dbReference type="EMBL" id="EST53912.1"/>
    </source>
</evidence>
<comment type="caution">
    <text evidence="4">The sequence shown here is derived from an EMBL/GenBank/DDBJ whole genome shotgun (WGS) entry which is preliminary data.</text>
</comment>
<evidence type="ECO:0000256" key="2">
    <source>
        <dbReference type="SAM" id="SignalP"/>
    </source>
</evidence>
<dbReference type="Proteomes" id="UP000017973">
    <property type="component" value="Unassembled WGS sequence"/>
</dbReference>
<dbReference type="InterPro" id="IPR032599">
    <property type="entry name" value="YcdB/YcdC_rep_domain"/>
</dbReference>
<accession>V6M6I4</accession>
<dbReference type="AlphaFoldDB" id="V6M6I4"/>
<evidence type="ECO:0000313" key="5">
    <source>
        <dbReference type="Proteomes" id="UP000017973"/>
    </source>
</evidence>
<protein>
    <recommendedName>
        <fullName evidence="3">SLH domain-containing protein</fullName>
    </recommendedName>
</protein>
<name>V6M6I4_9BACL</name>
<dbReference type="PATRIC" id="fig|1408254.3.peg.4121"/>
<organism evidence="4 5">
    <name type="scientific">Brevibacillus panacihumi W25</name>
    <dbReference type="NCBI Taxonomy" id="1408254"/>
    <lineage>
        <taxon>Bacteria</taxon>
        <taxon>Bacillati</taxon>
        <taxon>Bacillota</taxon>
        <taxon>Bacilli</taxon>
        <taxon>Bacillales</taxon>
        <taxon>Paenibacillaceae</taxon>
        <taxon>Brevibacillus</taxon>
    </lineage>
</organism>
<evidence type="ECO:0000259" key="3">
    <source>
        <dbReference type="PROSITE" id="PS51272"/>
    </source>
</evidence>
<feature type="signal peptide" evidence="2">
    <location>
        <begin position="1"/>
        <end position="27"/>
    </location>
</feature>
<evidence type="ECO:0000256" key="1">
    <source>
        <dbReference type="SAM" id="MobiDB-lite"/>
    </source>
</evidence>
<feature type="region of interest" description="Disordered" evidence="1">
    <location>
        <begin position="321"/>
        <end position="342"/>
    </location>
</feature>
<keyword evidence="2" id="KW-0732">Signal</keyword>
<dbReference type="eggNOG" id="COG3858">
    <property type="taxonomic scope" value="Bacteria"/>
</dbReference>
<dbReference type="HOGENOM" id="CLU_019560_0_0_9"/>
<dbReference type="PROSITE" id="PS51272">
    <property type="entry name" value="SLH"/>
    <property type="match status" value="2"/>
</dbReference>
<dbReference type="Pfam" id="PF16244">
    <property type="entry name" value="DUF4901"/>
    <property type="match status" value="1"/>
</dbReference>
<feature type="domain" description="SLH" evidence="3">
    <location>
        <begin position="624"/>
        <end position="686"/>
    </location>
</feature>
<feature type="chain" id="PRO_5038352768" description="SLH domain-containing protein" evidence="2">
    <location>
        <begin position="28"/>
        <end position="749"/>
    </location>
</feature>
<dbReference type="OrthoDB" id="2476353at2"/>
<dbReference type="EMBL" id="AYJU01000017">
    <property type="protein sequence ID" value="EST53912.1"/>
    <property type="molecule type" value="Genomic_DNA"/>
</dbReference>
<gene>
    <name evidence="4" type="ORF">T458_21010</name>
</gene>
<reference evidence="4 5" key="1">
    <citation type="journal article" date="2014" name="Genome Announc.">
        <title>Draft Genome Sequence of Brevibacillus panacihumi Strain W25, a Halotolerant Hydrocarbon-Degrading Bacterium.</title>
        <authorList>
            <person name="Wang X."/>
            <person name="Jin D."/>
            <person name="Zhou L."/>
            <person name="Wu L."/>
            <person name="An W."/>
            <person name="Chen Y."/>
            <person name="Zhao L."/>
        </authorList>
    </citation>
    <scope>NUCLEOTIDE SEQUENCE [LARGE SCALE GENOMIC DNA]</scope>
    <source>
        <strain evidence="4 5">W25</strain>
    </source>
</reference>
<dbReference type="InterPro" id="IPR001119">
    <property type="entry name" value="SLH_dom"/>
</dbReference>
<dbReference type="Pfam" id="PF00395">
    <property type="entry name" value="SLH"/>
    <property type="match status" value="3"/>
</dbReference>
<keyword evidence="5" id="KW-1185">Reference proteome</keyword>
<feature type="domain" description="SLH" evidence="3">
    <location>
        <begin position="553"/>
        <end position="615"/>
    </location>
</feature>